<evidence type="ECO:0000313" key="1">
    <source>
        <dbReference type="EMBL" id="CAK0818265.1"/>
    </source>
</evidence>
<reference evidence="1" key="1">
    <citation type="submission" date="2023-10" db="EMBL/GenBank/DDBJ databases">
        <authorList>
            <person name="Chen Y."/>
            <person name="Shah S."/>
            <person name="Dougan E. K."/>
            <person name="Thang M."/>
            <person name="Chan C."/>
        </authorList>
    </citation>
    <scope>NUCLEOTIDE SEQUENCE [LARGE SCALE GENOMIC DNA]</scope>
</reference>
<gene>
    <name evidence="1" type="ORF">PCOR1329_LOCUS20606</name>
    <name evidence="2" type="ORF">PCOR1329_LOCUS38627</name>
</gene>
<dbReference type="Proteomes" id="UP001189429">
    <property type="component" value="Unassembled WGS sequence"/>
</dbReference>
<keyword evidence="3" id="KW-1185">Reference proteome</keyword>
<name>A0ABN9RHI3_9DINO</name>
<evidence type="ECO:0000313" key="2">
    <source>
        <dbReference type="EMBL" id="CAK0844552.1"/>
    </source>
</evidence>
<evidence type="ECO:0000313" key="3">
    <source>
        <dbReference type="Proteomes" id="UP001189429"/>
    </source>
</evidence>
<protein>
    <submittedName>
        <fullName evidence="1">Uncharacterized protein</fullName>
    </submittedName>
</protein>
<dbReference type="EMBL" id="CAUYUJ010014673">
    <property type="protein sequence ID" value="CAK0844552.1"/>
    <property type="molecule type" value="Genomic_DNA"/>
</dbReference>
<proteinExistence type="predicted"/>
<organism evidence="1 3">
    <name type="scientific">Prorocentrum cordatum</name>
    <dbReference type="NCBI Taxonomy" id="2364126"/>
    <lineage>
        <taxon>Eukaryota</taxon>
        <taxon>Sar</taxon>
        <taxon>Alveolata</taxon>
        <taxon>Dinophyceae</taxon>
        <taxon>Prorocentrales</taxon>
        <taxon>Prorocentraceae</taxon>
        <taxon>Prorocentrum</taxon>
    </lineage>
</organism>
<dbReference type="EMBL" id="CAUYUJ010006680">
    <property type="protein sequence ID" value="CAK0818265.1"/>
    <property type="molecule type" value="Genomic_DNA"/>
</dbReference>
<sequence>MSAPAYAAVDLEAEEQRLPPQGSLAHCPASGRAARLAALAALAAAAALAAVAQVRASSAGAARAQVDPRPTIISAEGGALAPNASEAAQLASYAWGQPSYGYGQPAMGMGAPMGMGSRAACCAGVPGGVCCVDYPPVCCGMQSRCSMGRCVAAAYGAPMARPGGYGAPAMGGGMAQPGYGGGYQRPGLLSGLMGSLGGMGGGMAQPGYGGGYQRPGMVSGLMGSLLRR</sequence>
<comment type="caution">
    <text evidence="1">The sequence shown here is derived from an EMBL/GenBank/DDBJ whole genome shotgun (WGS) entry which is preliminary data.</text>
</comment>
<accession>A0ABN9RHI3</accession>